<protein>
    <submittedName>
        <fullName evidence="6">LysR family transcriptional regulator</fullName>
    </submittedName>
</protein>
<dbReference type="PANTHER" id="PTHR30126">
    <property type="entry name" value="HTH-TYPE TRANSCRIPTIONAL REGULATOR"/>
    <property type="match status" value="1"/>
</dbReference>
<dbReference type="AlphaFoldDB" id="A0A919YKQ2"/>
<evidence type="ECO:0000256" key="4">
    <source>
        <dbReference type="ARBA" id="ARBA00023163"/>
    </source>
</evidence>
<dbReference type="Gene3D" id="1.10.10.10">
    <property type="entry name" value="Winged helix-like DNA-binding domain superfamily/Winged helix DNA-binding domain"/>
    <property type="match status" value="1"/>
</dbReference>
<dbReference type="InterPro" id="IPR000847">
    <property type="entry name" value="LysR_HTH_N"/>
</dbReference>
<dbReference type="SUPFAM" id="SSF46785">
    <property type="entry name" value="Winged helix' DNA-binding domain"/>
    <property type="match status" value="1"/>
</dbReference>
<dbReference type="RefSeq" id="WP_213513468.1">
    <property type="nucleotide sequence ID" value="NZ_BOSE01000001.1"/>
</dbReference>
<evidence type="ECO:0000256" key="2">
    <source>
        <dbReference type="ARBA" id="ARBA00023015"/>
    </source>
</evidence>
<proteinExistence type="inferred from homology"/>
<organism evidence="6 7">
    <name type="scientific">Paenibacillus montaniterrae</name>
    <dbReference type="NCBI Taxonomy" id="429341"/>
    <lineage>
        <taxon>Bacteria</taxon>
        <taxon>Bacillati</taxon>
        <taxon>Bacillota</taxon>
        <taxon>Bacilli</taxon>
        <taxon>Bacillales</taxon>
        <taxon>Paenibacillaceae</taxon>
        <taxon>Paenibacillus</taxon>
    </lineage>
</organism>
<evidence type="ECO:0000256" key="1">
    <source>
        <dbReference type="ARBA" id="ARBA00009437"/>
    </source>
</evidence>
<dbReference type="PANTHER" id="PTHR30126:SF39">
    <property type="entry name" value="HTH-TYPE TRANSCRIPTIONAL REGULATOR CYSL"/>
    <property type="match status" value="1"/>
</dbReference>
<name>A0A919YKQ2_9BACL</name>
<dbReference type="Pfam" id="PF03466">
    <property type="entry name" value="LysR_substrate"/>
    <property type="match status" value="1"/>
</dbReference>
<keyword evidence="3" id="KW-0238">DNA-binding</keyword>
<sequence length="301" mass="33927">MNFIKLDIIVLLDQHKKITAVAEALGVKQPTVTFHMKSLEEQYGVPLFEVYGGKYKLTRAGKALLHYAQKIRSLGLEAGRVMAEQRSPERGTFHIGASYVAGTYLMPRWIHRFRETYPEVEIKLTIRTAPVIRQMLSERQIDLGFIAAQQTDHTDGLKCEAICEDRLVVAFAANHPLAQAVAAEHSISPEQIAAYPFLFHGIESTTRKMTEQWLQTQQIQLPNGMELDSLETIKRTLLLGNSVSFISHMAIEEEIASGKLAYAALSGIDEPRMIYACYHPERWISPQMSAFLEIVKKSSQP</sequence>
<keyword evidence="7" id="KW-1185">Reference proteome</keyword>
<dbReference type="GO" id="GO:0000976">
    <property type="term" value="F:transcription cis-regulatory region binding"/>
    <property type="evidence" value="ECO:0007669"/>
    <property type="project" value="TreeGrafter"/>
</dbReference>
<dbReference type="EMBL" id="BOSE01000001">
    <property type="protein sequence ID" value="GIP15240.1"/>
    <property type="molecule type" value="Genomic_DNA"/>
</dbReference>
<evidence type="ECO:0000313" key="7">
    <source>
        <dbReference type="Proteomes" id="UP000683139"/>
    </source>
</evidence>
<evidence type="ECO:0000256" key="3">
    <source>
        <dbReference type="ARBA" id="ARBA00023125"/>
    </source>
</evidence>
<dbReference type="Pfam" id="PF00126">
    <property type="entry name" value="HTH_1"/>
    <property type="match status" value="1"/>
</dbReference>
<keyword evidence="2" id="KW-0805">Transcription regulation</keyword>
<dbReference type="InterPro" id="IPR036390">
    <property type="entry name" value="WH_DNA-bd_sf"/>
</dbReference>
<dbReference type="InterPro" id="IPR036388">
    <property type="entry name" value="WH-like_DNA-bd_sf"/>
</dbReference>
<dbReference type="PROSITE" id="PS50931">
    <property type="entry name" value="HTH_LYSR"/>
    <property type="match status" value="1"/>
</dbReference>
<evidence type="ECO:0000313" key="6">
    <source>
        <dbReference type="EMBL" id="GIP15240.1"/>
    </source>
</evidence>
<reference evidence="6" key="1">
    <citation type="submission" date="2021-03" db="EMBL/GenBank/DDBJ databases">
        <title>Antimicrobial resistance genes in bacteria isolated from Japanese honey, and their potential for conferring macrolide and lincosamide resistance in the American foulbrood pathogen Paenibacillus larvae.</title>
        <authorList>
            <person name="Okamoto M."/>
            <person name="Kumagai M."/>
            <person name="Kanamori H."/>
            <person name="Takamatsu D."/>
        </authorList>
    </citation>
    <scope>NUCLEOTIDE SEQUENCE</scope>
    <source>
        <strain evidence="6">J40TS1</strain>
    </source>
</reference>
<feature type="domain" description="HTH lysR-type" evidence="5">
    <location>
        <begin position="1"/>
        <end position="58"/>
    </location>
</feature>
<evidence type="ECO:0000259" key="5">
    <source>
        <dbReference type="PROSITE" id="PS50931"/>
    </source>
</evidence>
<dbReference type="InterPro" id="IPR005119">
    <property type="entry name" value="LysR_subst-bd"/>
</dbReference>
<dbReference type="SUPFAM" id="SSF53850">
    <property type="entry name" value="Periplasmic binding protein-like II"/>
    <property type="match status" value="1"/>
</dbReference>
<dbReference type="GO" id="GO:0003700">
    <property type="term" value="F:DNA-binding transcription factor activity"/>
    <property type="evidence" value="ECO:0007669"/>
    <property type="project" value="InterPro"/>
</dbReference>
<dbReference type="Proteomes" id="UP000683139">
    <property type="component" value="Unassembled WGS sequence"/>
</dbReference>
<comment type="similarity">
    <text evidence="1">Belongs to the LysR transcriptional regulatory family.</text>
</comment>
<dbReference type="Gene3D" id="3.40.190.290">
    <property type="match status" value="1"/>
</dbReference>
<accession>A0A919YKQ2</accession>
<gene>
    <name evidence="6" type="ORF">J40TS1_08820</name>
</gene>
<comment type="caution">
    <text evidence="6">The sequence shown here is derived from an EMBL/GenBank/DDBJ whole genome shotgun (WGS) entry which is preliminary data.</text>
</comment>
<keyword evidence="4" id="KW-0804">Transcription</keyword>